<evidence type="ECO:0000313" key="2">
    <source>
        <dbReference type="Proteomes" id="UP000235828"/>
    </source>
</evidence>
<name>A0A2N8ZNF7_9VIBR</name>
<evidence type="ECO:0000313" key="1">
    <source>
        <dbReference type="EMBL" id="SON53432.1"/>
    </source>
</evidence>
<accession>A0A2N8ZNF7</accession>
<organism evidence="1 2">
    <name type="scientific">Vibrio tapetis subsp. tapetis</name>
    <dbReference type="NCBI Taxonomy" id="1671868"/>
    <lineage>
        <taxon>Bacteria</taxon>
        <taxon>Pseudomonadati</taxon>
        <taxon>Pseudomonadota</taxon>
        <taxon>Gammaproteobacteria</taxon>
        <taxon>Vibrionales</taxon>
        <taxon>Vibrionaceae</taxon>
        <taxon>Vibrio</taxon>
    </lineage>
</organism>
<dbReference type="KEGG" id="vta:B1821"/>
<dbReference type="EMBL" id="LT960612">
    <property type="protein sequence ID" value="SON53432.1"/>
    <property type="molecule type" value="Genomic_DNA"/>
</dbReference>
<gene>
    <name evidence="1" type="ORF">VTAP4600_B1821</name>
</gene>
<proteinExistence type="predicted"/>
<dbReference type="Proteomes" id="UP000235828">
    <property type="component" value="Chromosome B"/>
</dbReference>
<protein>
    <submittedName>
        <fullName evidence="1">Uncharacterized protein</fullName>
    </submittedName>
</protein>
<sequence length="51" mass="5705">MLSTEPHEFEYCENLVQAGHALESAIEQTSMHFYGDEIHAFQQAIHQTGGA</sequence>
<keyword evidence="2" id="KW-1185">Reference proteome</keyword>
<reference evidence="1 2" key="1">
    <citation type="submission" date="2017-10" db="EMBL/GenBank/DDBJ databases">
        <authorList>
            <person name="Banno H."/>
            <person name="Chua N.-H."/>
        </authorList>
    </citation>
    <scope>NUCLEOTIDE SEQUENCE [LARGE SCALE GENOMIC DNA]</scope>
    <source>
        <strain evidence="1">Vibrio tapetis CECT4600</strain>
    </source>
</reference>
<dbReference type="AlphaFoldDB" id="A0A2N8ZNF7"/>